<name>A0A6J4K0P1_9ACTN</name>
<feature type="non-terminal residue" evidence="2">
    <location>
        <position position="1"/>
    </location>
</feature>
<gene>
    <name evidence="2" type="ORF">AVDCRST_MAG61-366</name>
</gene>
<organism evidence="2">
    <name type="scientific">uncultured Friedmanniella sp</name>
    <dbReference type="NCBI Taxonomy" id="335381"/>
    <lineage>
        <taxon>Bacteria</taxon>
        <taxon>Bacillati</taxon>
        <taxon>Actinomycetota</taxon>
        <taxon>Actinomycetes</taxon>
        <taxon>Propionibacteriales</taxon>
        <taxon>Nocardioidaceae</taxon>
        <taxon>Friedmanniella</taxon>
        <taxon>environmental samples</taxon>
    </lineage>
</organism>
<feature type="region of interest" description="Disordered" evidence="1">
    <location>
        <begin position="1"/>
        <end position="118"/>
    </location>
</feature>
<proteinExistence type="predicted"/>
<accession>A0A6J4K0P1</accession>
<dbReference type="EMBL" id="CADCTT010000041">
    <property type="protein sequence ID" value="CAA9292227.1"/>
    <property type="molecule type" value="Genomic_DNA"/>
</dbReference>
<evidence type="ECO:0000256" key="1">
    <source>
        <dbReference type="SAM" id="MobiDB-lite"/>
    </source>
</evidence>
<sequence>ELGRSAVDPRGLPGGQRRGHGASPGPLGLERPAGGPGGVDARPLRRAGRGAGAAALVRGEPGRVVGLPHRPAGADGPGAGRLERLRAGRTGAGPAHDGRVRRADPGGAAVHRGAGAGL</sequence>
<protein>
    <submittedName>
        <fullName evidence="2">Barstar, ribonuclease (Barnase) inhibitor</fullName>
    </submittedName>
</protein>
<feature type="compositionally biased region" description="Low complexity" evidence="1">
    <location>
        <begin position="106"/>
        <end position="118"/>
    </location>
</feature>
<reference evidence="2" key="1">
    <citation type="submission" date="2020-02" db="EMBL/GenBank/DDBJ databases">
        <authorList>
            <person name="Meier V. D."/>
        </authorList>
    </citation>
    <scope>NUCLEOTIDE SEQUENCE</scope>
    <source>
        <strain evidence="2">AVDCRST_MAG61</strain>
    </source>
</reference>
<dbReference type="AlphaFoldDB" id="A0A6J4K0P1"/>
<evidence type="ECO:0000313" key="2">
    <source>
        <dbReference type="EMBL" id="CAA9292227.1"/>
    </source>
</evidence>
<feature type="non-terminal residue" evidence="2">
    <location>
        <position position="118"/>
    </location>
</feature>